<dbReference type="Proteomes" id="UP000625682">
    <property type="component" value="Unassembled WGS sequence"/>
</dbReference>
<dbReference type="InterPro" id="IPR029068">
    <property type="entry name" value="Glyas_Bleomycin-R_OHBP_Dase"/>
</dbReference>
<protein>
    <submittedName>
        <fullName evidence="1">Uncharacterized protein</fullName>
    </submittedName>
</protein>
<proteinExistence type="predicted"/>
<organism evidence="1 2">
    <name type="scientific">Streptomyces lacrimifluminis</name>
    <dbReference type="NCBI Taxonomy" id="1500077"/>
    <lineage>
        <taxon>Bacteria</taxon>
        <taxon>Bacillati</taxon>
        <taxon>Actinomycetota</taxon>
        <taxon>Actinomycetes</taxon>
        <taxon>Kitasatosporales</taxon>
        <taxon>Streptomycetaceae</taxon>
        <taxon>Streptomyces</taxon>
    </lineage>
</organism>
<sequence>MNAVNIAFGSRSVADYEAVTEQVRRGGYRLHSEVTVAPARARYLLGPDDLSVELLTIPDGDLEKAHGYEPTSA</sequence>
<dbReference type="AlphaFoldDB" id="A0A917KNJ0"/>
<gene>
    <name evidence="1" type="ORF">GCM10012282_18680</name>
</gene>
<comment type="caution">
    <text evidence="1">The sequence shown here is derived from an EMBL/GenBank/DDBJ whole genome shotgun (WGS) entry which is preliminary data.</text>
</comment>
<dbReference type="SUPFAM" id="SSF54593">
    <property type="entry name" value="Glyoxalase/Bleomycin resistance protein/Dihydroxybiphenyl dioxygenase"/>
    <property type="match status" value="1"/>
</dbReference>
<dbReference type="EMBL" id="BMMU01000004">
    <property type="protein sequence ID" value="GGJ22499.1"/>
    <property type="molecule type" value="Genomic_DNA"/>
</dbReference>
<name>A0A917KNJ0_9ACTN</name>
<keyword evidence="2" id="KW-1185">Reference proteome</keyword>
<reference evidence="1" key="1">
    <citation type="journal article" date="2014" name="Int. J. Syst. Evol. Microbiol.">
        <title>Complete genome sequence of Corynebacterium casei LMG S-19264T (=DSM 44701T), isolated from a smear-ripened cheese.</title>
        <authorList>
            <consortium name="US DOE Joint Genome Institute (JGI-PGF)"/>
            <person name="Walter F."/>
            <person name="Albersmeier A."/>
            <person name="Kalinowski J."/>
            <person name="Ruckert C."/>
        </authorList>
    </citation>
    <scope>NUCLEOTIDE SEQUENCE</scope>
    <source>
        <strain evidence="1">CGMCC 4.7272</strain>
    </source>
</reference>
<evidence type="ECO:0000313" key="2">
    <source>
        <dbReference type="Proteomes" id="UP000625682"/>
    </source>
</evidence>
<dbReference type="RefSeq" id="WP_189146785.1">
    <property type="nucleotide sequence ID" value="NZ_BAABER010000001.1"/>
</dbReference>
<evidence type="ECO:0000313" key="1">
    <source>
        <dbReference type="EMBL" id="GGJ22499.1"/>
    </source>
</evidence>
<accession>A0A917KNJ0</accession>
<reference evidence="1" key="2">
    <citation type="submission" date="2020-09" db="EMBL/GenBank/DDBJ databases">
        <authorList>
            <person name="Sun Q."/>
            <person name="Zhou Y."/>
        </authorList>
    </citation>
    <scope>NUCLEOTIDE SEQUENCE</scope>
    <source>
        <strain evidence="1">CGMCC 4.7272</strain>
    </source>
</reference>